<organism evidence="2 3">
    <name type="scientific">Aldrovandia affinis</name>
    <dbReference type="NCBI Taxonomy" id="143900"/>
    <lineage>
        <taxon>Eukaryota</taxon>
        <taxon>Metazoa</taxon>
        <taxon>Chordata</taxon>
        <taxon>Craniata</taxon>
        <taxon>Vertebrata</taxon>
        <taxon>Euteleostomi</taxon>
        <taxon>Actinopterygii</taxon>
        <taxon>Neopterygii</taxon>
        <taxon>Teleostei</taxon>
        <taxon>Notacanthiformes</taxon>
        <taxon>Halosauridae</taxon>
        <taxon>Aldrovandia</taxon>
    </lineage>
</organism>
<dbReference type="PANTHER" id="PTHR35155">
    <property type="entry name" value="SPERMATOGENESIS-ASSOCIATED PROTEIN 24"/>
    <property type="match status" value="1"/>
</dbReference>
<sequence length="298" mass="33846">MQTTSFNTSGVVFEQLQDVIRIQQSVILSLNEKLFLQGKAMVPADEYERVVFDLKEERHQHNQIRERLSKESEKLNFAIGEIQVLTRQLEREKESFEKALHLEKTKARKELSKNDKLTIKCDRIKSIILKREDILNEKENQIKELESKLEKQRKTLGTRLTEMEIQRQQEEYMAQALQRSRVADQHCQGKPRKRIHPPTRVTVVRSGPELGGNPVIPLVCSIKTGSAPAANYNSCSEWAETTAPLPNHSSSKRKIQACLLLKLVSRASGVTKGDAVLVARDPRSLDTLLDAKCGCVVP</sequence>
<keyword evidence="1" id="KW-0175">Coiled coil</keyword>
<feature type="coiled-coil region" evidence="1">
    <location>
        <begin position="128"/>
        <end position="155"/>
    </location>
</feature>
<gene>
    <name evidence="2" type="ORF">AAFF_G00310210</name>
</gene>
<dbReference type="AlphaFoldDB" id="A0AAD7SPC9"/>
<feature type="coiled-coil region" evidence="1">
    <location>
        <begin position="54"/>
        <end position="95"/>
    </location>
</feature>
<dbReference type="PANTHER" id="PTHR35155:SF1">
    <property type="entry name" value="SPERMATOGENESIS-ASSOCIATED PROTEIN 24"/>
    <property type="match status" value="1"/>
</dbReference>
<name>A0AAD7SPC9_9TELE</name>
<protein>
    <submittedName>
        <fullName evidence="2">Uncharacterized protein</fullName>
    </submittedName>
</protein>
<dbReference type="Pfam" id="PF15175">
    <property type="entry name" value="SPATA24"/>
    <property type="match status" value="1"/>
</dbReference>
<evidence type="ECO:0000313" key="3">
    <source>
        <dbReference type="Proteomes" id="UP001221898"/>
    </source>
</evidence>
<dbReference type="Proteomes" id="UP001221898">
    <property type="component" value="Unassembled WGS sequence"/>
</dbReference>
<evidence type="ECO:0000313" key="2">
    <source>
        <dbReference type="EMBL" id="KAJ8406133.1"/>
    </source>
</evidence>
<comment type="caution">
    <text evidence="2">The sequence shown here is derived from an EMBL/GenBank/DDBJ whole genome shotgun (WGS) entry which is preliminary data.</text>
</comment>
<evidence type="ECO:0000256" key="1">
    <source>
        <dbReference type="SAM" id="Coils"/>
    </source>
</evidence>
<accession>A0AAD7SPC9</accession>
<dbReference type="InterPro" id="IPR029176">
    <property type="entry name" value="SPATA24"/>
</dbReference>
<dbReference type="EMBL" id="JAINUG010000045">
    <property type="protein sequence ID" value="KAJ8406133.1"/>
    <property type="molecule type" value="Genomic_DNA"/>
</dbReference>
<reference evidence="2" key="1">
    <citation type="journal article" date="2023" name="Science">
        <title>Genome structures resolve the early diversification of teleost fishes.</title>
        <authorList>
            <person name="Parey E."/>
            <person name="Louis A."/>
            <person name="Montfort J."/>
            <person name="Bouchez O."/>
            <person name="Roques C."/>
            <person name="Iampietro C."/>
            <person name="Lluch J."/>
            <person name="Castinel A."/>
            <person name="Donnadieu C."/>
            <person name="Desvignes T."/>
            <person name="Floi Bucao C."/>
            <person name="Jouanno E."/>
            <person name="Wen M."/>
            <person name="Mejri S."/>
            <person name="Dirks R."/>
            <person name="Jansen H."/>
            <person name="Henkel C."/>
            <person name="Chen W.J."/>
            <person name="Zahm M."/>
            <person name="Cabau C."/>
            <person name="Klopp C."/>
            <person name="Thompson A.W."/>
            <person name="Robinson-Rechavi M."/>
            <person name="Braasch I."/>
            <person name="Lecointre G."/>
            <person name="Bobe J."/>
            <person name="Postlethwait J.H."/>
            <person name="Berthelot C."/>
            <person name="Roest Crollius H."/>
            <person name="Guiguen Y."/>
        </authorList>
    </citation>
    <scope>NUCLEOTIDE SEQUENCE</scope>
    <source>
        <tissue evidence="2">Blood</tissue>
    </source>
</reference>
<proteinExistence type="predicted"/>
<dbReference type="GO" id="GO:0003677">
    <property type="term" value="F:DNA binding"/>
    <property type="evidence" value="ECO:0007669"/>
    <property type="project" value="TreeGrafter"/>
</dbReference>
<dbReference type="GO" id="GO:0005634">
    <property type="term" value="C:nucleus"/>
    <property type="evidence" value="ECO:0007669"/>
    <property type="project" value="TreeGrafter"/>
</dbReference>
<dbReference type="GO" id="GO:0005737">
    <property type="term" value="C:cytoplasm"/>
    <property type="evidence" value="ECO:0007669"/>
    <property type="project" value="TreeGrafter"/>
</dbReference>
<keyword evidence="3" id="KW-1185">Reference proteome</keyword>